<dbReference type="PANTHER" id="PTHR43941">
    <property type="entry name" value="STRUCTURAL MAINTENANCE OF CHROMOSOMES PROTEIN 2"/>
    <property type="match status" value="1"/>
</dbReference>
<feature type="region of interest" description="Disordered" evidence="2">
    <location>
        <begin position="1"/>
        <end position="80"/>
    </location>
</feature>
<dbReference type="PANTHER" id="PTHR43941:SF1">
    <property type="entry name" value="STRUCTURAL MAINTENANCE OF CHROMOSOMES PROTEIN 2"/>
    <property type="match status" value="1"/>
</dbReference>
<comment type="caution">
    <text evidence="3">The sequence shown here is derived from an EMBL/GenBank/DDBJ whole genome shotgun (WGS) entry which is preliminary data.</text>
</comment>
<feature type="compositionally biased region" description="Gly residues" evidence="2">
    <location>
        <begin position="112"/>
        <end position="122"/>
    </location>
</feature>
<sequence length="806" mass="84219">MLQGRNSPRARAVSPSVEASRAGVLRRPSGQNRPITPPPRAVADVPLAQQPERPKTAPLLPHRRVARPLDVPPVGEGGEGAAPAIAVPRAYAASVGGFSADAPAPHPAIGPSGMGPGSGAGVGADVEPQRGAHAPHAVTHRPPPPAPTGGEQRAESPSQRVHQRAPPPQPVDQLDTAFVTPRAGGVPSSRVALRPARLSSGGGGGAQPMGASHAAATAAAAAAAAANAEERLAHALGAIARLEAELAESRGERAAIHEQARADAKAMAHAARSLEGNQGALGDAVRTLEAQLEQARREHEALWAQARADKRVFERVSKELERQARELERTRDAAIAAARDTASQLRETQHHVGALQAELREARSERERQARVDSSAAARELRAIKEWVRHARDRDAVERGIYCDELGAGERRAAAAEQTVARADAAGAGARGEVAVAVALDAGAREQRALGVGAERSAAESRAVEALAAQLAAMREAVDAARAREAESARTAESLRSNARAALADADSARAELAAVRAELASLRARVGDGVAMAGAAGGSAGAAALIDRLQRALEERAAVEGRLVRAEASARELGARAERVEAEGARERALLAKANRALEADKEELRARVCVEAARAASAHAQLAQFSGDKEFCLEAIRQLRHKATAVAAERDALLAQLAARAGAHPQARSGGRATGEWTNDGASGPDHAPHDAGRDEREPPAPAPAHALGRDGHERERRDVELRDLEVSELRAQIAALRAELHALRSRKQDAARLLRDLNEKLEADGGVDAHGEQDGEMRGADRRRASPPGGGGYFHDAAARMGR</sequence>
<feature type="region of interest" description="Disordered" evidence="2">
    <location>
        <begin position="664"/>
        <end position="719"/>
    </location>
</feature>
<evidence type="ECO:0000256" key="2">
    <source>
        <dbReference type="SAM" id="MobiDB-lite"/>
    </source>
</evidence>
<feature type="region of interest" description="Disordered" evidence="2">
    <location>
        <begin position="767"/>
        <end position="806"/>
    </location>
</feature>
<evidence type="ECO:0000313" key="3">
    <source>
        <dbReference type="EMBL" id="KAG8468674.1"/>
    </source>
</evidence>
<feature type="coiled-coil region" evidence="1">
    <location>
        <begin position="729"/>
        <end position="767"/>
    </location>
</feature>
<dbReference type="OrthoDB" id="10674937at2759"/>
<feature type="compositionally biased region" description="Basic and acidic residues" evidence="2">
    <location>
        <begin position="689"/>
        <end position="701"/>
    </location>
</feature>
<keyword evidence="1" id="KW-0175">Coiled coil</keyword>
<evidence type="ECO:0000256" key="1">
    <source>
        <dbReference type="SAM" id="Coils"/>
    </source>
</evidence>
<dbReference type="AlphaFoldDB" id="A0A8J5XQV9"/>
<feature type="compositionally biased region" description="Basic and acidic residues" evidence="2">
    <location>
        <begin position="767"/>
        <end position="787"/>
    </location>
</feature>
<feature type="coiled-coil region" evidence="1">
    <location>
        <begin position="225"/>
        <end position="372"/>
    </location>
</feature>
<reference evidence="3" key="1">
    <citation type="submission" date="2021-05" db="EMBL/GenBank/DDBJ databases">
        <title>The genome of the haptophyte Pavlova lutheri (Diacronema luteri, Pavlovales) - a model for lipid biosynthesis in eukaryotic algae.</title>
        <authorList>
            <person name="Hulatt C.J."/>
            <person name="Posewitz M.C."/>
        </authorList>
    </citation>
    <scope>NUCLEOTIDE SEQUENCE</scope>
    <source>
        <strain evidence="3">NIVA-4/92</strain>
    </source>
</reference>
<protein>
    <submittedName>
        <fullName evidence="3">Uncharacterized protein</fullName>
    </submittedName>
</protein>
<feature type="region of interest" description="Disordered" evidence="2">
    <location>
        <begin position="104"/>
        <end position="175"/>
    </location>
</feature>
<proteinExistence type="predicted"/>
<organism evidence="3 4">
    <name type="scientific">Diacronema lutheri</name>
    <name type="common">Unicellular marine alga</name>
    <name type="synonym">Monochrysis lutheri</name>
    <dbReference type="NCBI Taxonomy" id="2081491"/>
    <lineage>
        <taxon>Eukaryota</taxon>
        <taxon>Haptista</taxon>
        <taxon>Haptophyta</taxon>
        <taxon>Pavlovophyceae</taxon>
        <taxon>Pavlovales</taxon>
        <taxon>Pavlovaceae</taxon>
        <taxon>Diacronema</taxon>
    </lineage>
</organism>
<dbReference type="Proteomes" id="UP000751190">
    <property type="component" value="Unassembled WGS sequence"/>
</dbReference>
<keyword evidence="4" id="KW-1185">Reference proteome</keyword>
<gene>
    <name evidence="3" type="ORF">KFE25_013757</name>
</gene>
<feature type="compositionally biased region" description="Basic and acidic residues" evidence="2">
    <location>
        <begin position="710"/>
        <end position="719"/>
    </location>
</feature>
<accession>A0A8J5XQV9</accession>
<name>A0A8J5XQV9_DIALT</name>
<evidence type="ECO:0000313" key="4">
    <source>
        <dbReference type="Proteomes" id="UP000751190"/>
    </source>
</evidence>
<dbReference type="EMBL" id="JAGTXO010000004">
    <property type="protein sequence ID" value="KAG8468674.1"/>
    <property type="molecule type" value="Genomic_DNA"/>
</dbReference>
<feature type="coiled-coil region" evidence="1">
    <location>
        <begin position="464"/>
        <end position="609"/>
    </location>
</feature>